<reference evidence="2 3" key="1">
    <citation type="submission" date="2015-04" db="EMBL/GenBank/DDBJ databases">
        <title>Genome sequence of Kerstersia gyiorum CG1.</title>
        <authorList>
            <person name="Greninger A.L."/>
            <person name="Kozyreva V."/>
            <person name="Chaturvedi V."/>
        </authorList>
    </citation>
    <scope>NUCLEOTIDE SEQUENCE [LARGE SCALE GENOMIC DNA]</scope>
    <source>
        <strain evidence="2 3">CG1</strain>
    </source>
</reference>
<dbReference type="InterPro" id="IPR050471">
    <property type="entry name" value="AB_hydrolase"/>
</dbReference>
<comment type="caution">
    <text evidence="2">The sequence shown here is derived from an EMBL/GenBank/DDBJ whole genome shotgun (WGS) entry which is preliminary data.</text>
</comment>
<dbReference type="Pfam" id="PF00561">
    <property type="entry name" value="Abhydrolase_1"/>
    <property type="match status" value="1"/>
</dbReference>
<dbReference type="SUPFAM" id="SSF53474">
    <property type="entry name" value="alpha/beta-Hydrolases"/>
    <property type="match status" value="1"/>
</dbReference>
<keyword evidence="3" id="KW-1185">Reference proteome</keyword>
<proteinExistence type="predicted"/>
<evidence type="ECO:0000313" key="3">
    <source>
        <dbReference type="Proteomes" id="UP000078084"/>
    </source>
</evidence>
<dbReference type="InterPro" id="IPR029058">
    <property type="entry name" value="AB_hydrolase_fold"/>
</dbReference>
<dbReference type="RefSeq" id="WP_068369524.1">
    <property type="nucleotide sequence ID" value="NZ_LBNE01000003.1"/>
</dbReference>
<dbReference type="Proteomes" id="UP000078084">
    <property type="component" value="Unassembled WGS sequence"/>
</dbReference>
<gene>
    <name evidence="2" type="ORF">AAV32_06855</name>
</gene>
<dbReference type="PRINTS" id="PR00111">
    <property type="entry name" value="ABHYDROLASE"/>
</dbReference>
<dbReference type="GO" id="GO:0016787">
    <property type="term" value="F:hydrolase activity"/>
    <property type="evidence" value="ECO:0007669"/>
    <property type="project" value="UniProtKB-KW"/>
</dbReference>
<name>A0A171KT60_9BURK</name>
<organism evidence="2 3">
    <name type="scientific">Kerstersia gyiorum</name>
    <dbReference type="NCBI Taxonomy" id="206506"/>
    <lineage>
        <taxon>Bacteria</taxon>
        <taxon>Pseudomonadati</taxon>
        <taxon>Pseudomonadota</taxon>
        <taxon>Betaproteobacteria</taxon>
        <taxon>Burkholderiales</taxon>
        <taxon>Alcaligenaceae</taxon>
        <taxon>Kerstersia</taxon>
    </lineage>
</organism>
<dbReference type="PATRIC" id="fig|206506.3.peg.1465"/>
<dbReference type="Gene3D" id="3.40.50.1820">
    <property type="entry name" value="alpha/beta hydrolase"/>
    <property type="match status" value="1"/>
</dbReference>
<keyword evidence="2" id="KW-0378">Hydrolase</keyword>
<evidence type="ECO:0000313" key="2">
    <source>
        <dbReference type="EMBL" id="KKO72077.1"/>
    </source>
</evidence>
<dbReference type="STRING" id="206506.AAV32_06855"/>
<dbReference type="PANTHER" id="PTHR43433:SF5">
    <property type="entry name" value="AB HYDROLASE-1 DOMAIN-CONTAINING PROTEIN"/>
    <property type="match status" value="1"/>
</dbReference>
<dbReference type="InterPro" id="IPR000073">
    <property type="entry name" value="AB_hydrolase_1"/>
</dbReference>
<sequence length="271" mass="29178">MTASASKQTFRVQLPDGAVLSGSSTGEGSPVLLLSGLGGSEAFWQDVRQGLPGYRCIAFDQRGIGASKRGSAVVTVAQLAQDCLAVLDALGVGPVHAVGHSTGGCIVQEMALMQPDRLHSLFLGGTWAGPDEYMAALFSLRDEILQRSPECYERLGLLLSYPAQWLREHPEKLAAAAQVSWTPARVAVVRERIAALLAHDRRGQLQAVRSPCLVVGAADDQVVPLHLQRELARLLPAARLEVLETGAHFFPVARRLKYLQILQSWLGGQDS</sequence>
<evidence type="ECO:0000259" key="1">
    <source>
        <dbReference type="Pfam" id="PF00561"/>
    </source>
</evidence>
<feature type="domain" description="AB hydrolase-1" evidence="1">
    <location>
        <begin position="30"/>
        <end position="250"/>
    </location>
</feature>
<dbReference type="PANTHER" id="PTHR43433">
    <property type="entry name" value="HYDROLASE, ALPHA/BETA FOLD FAMILY PROTEIN"/>
    <property type="match status" value="1"/>
</dbReference>
<protein>
    <submittedName>
        <fullName evidence="2">Hydrolase</fullName>
    </submittedName>
</protein>
<dbReference type="AlphaFoldDB" id="A0A171KT60"/>
<accession>A0A171KT60</accession>
<dbReference type="EMBL" id="LBNE01000003">
    <property type="protein sequence ID" value="KKO72077.1"/>
    <property type="molecule type" value="Genomic_DNA"/>
</dbReference>